<dbReference type="Proteomes" id="UP000327157">
    <property type="component" value="Chromosome 12"/>
</dbReference>
<dbReference type="EMBL" id="SMOL01000143">
    <property type="protein sequence ID" value="KAB2631158.1"/>
    <property type="molecule type" value="Genomic_DNA"/>
</dbReference>
<reference evidence="2" key="2">
    <citation type="submission" date="2019-10" db="EMBL/GenBank/DDBJ databases">
        <title>A de novo genome assembly of a pear dwarfing rootstock.</title>
        <authorList>
            <person name="Wang F."/>
            <person name="Wang J."/>
            <person name="Li S."/>
            <person name="Zhang Y."/>
            <person name="Fang M."/>
            <person name="Ma L."/>
            <person name="Zhao Y."/>
            <person name="Jiang S."/>
        </authorList>
    </citation>
    <scope>NUCLEOTIDE SEQUENCE [LARGE SCALE GENOMIC DNA]</scope>
</reference>
<sequence>MAHMGVRLGLSSARQLDCHGSVRLSLGLGSRGLKWCGALGLSWHDLGLCSALGQRAFACFFGSCCCYNFWGW</sequence>
<organism evidence="1 2">
    <name type="scientific">Pyrus ussuriensis x Pyrus communis</name>
    <dbReference type="NCBI Taxonomy" id="2448454"/>
    <lineage>
        <taxon>Eukaryota</taxon>
        <taxon>Viridiplantae</taxon>
        <taxon>Streptophyta</taxon>
        <taxon>Embryophyta</taxon>
        <taxon>Tracheophyta</taxon>
        <taxon>Spermatophyta</taxon>
        <taxon>Magnoliopsida</taxon>
        <taxon>eudicotyledons</taxon>
        <taxon>Gunneridae</taxon>
        <taxon>Pentapetalae</taxon>
        <taxon>rosids</taxon>
        <taxon>fabids</taxon>
        <taxon>Rosales</taxon>
        <taxon>Rosaceae</taxon>
        <taxon>Amygdaloideae</taxon>
        <taxon>Maleae</taxon>
        <taxon>Pyrus</taxon>
    </lineage>
</organism>
<name>A0A5N5HUE2_9ROSA</name>
<reference evidence="1 2" key="3">
    <citation type="submission" date="2019-11" db="EMBL/GenBank/DDBJ databases">
        <title>A de novo genome assembly of a pear dwarfing rootstock.</title>
        <authorList>
            <person name="Wang F."/>
            <person name="Wang J."/>
            <person name="Li S."/>
            <person name="Zhang Y."/>
            <person name="Fang M."/>
            <person name="Ma L."/>
            <person name="Zhao Y."/>
            <person name="Jiang S."/>
        </authorList>
    </citation>
    <scope>NUCLEOTIDE SEQUENCE [LARGE SCALE GENOMIC DNA]</scope>
    <source>
        <strain evidence="1">S2</strain>
        <tissue evidence="1">Leaf</tissue>
    </source>
</reference>
<keyword evidence="2" id="KW-1185">Reference proteome</keyword>
<evidence type="ECO:0000313" key="1">
    <source>
        <dbReference type="EMBL" id="KAB2631158.1"/>
    </source>
</evidence>
<comment type="caution">
    <text evidence="1">The sequence shown here is derived from an EMBL/GenBank/DDBJ whole genome shotgun (WGS) entry which is preliminary data.</text>
</comment>
<evidence type="ECO:0000313" key="2">
    <source>
        <dbReference type="Proteomes" id="UP000327157"/>
    </source>
</evidence>
<reference evidence="1 2" key="1">
    <citation type="submission" date="2019-09" db="EMBL/GenBank/DDBJ databases">
        <authorList>
            <person name="Ou C."/>
        </authorList>
    </citation>
    <scope>NUCLEOTIDE SEQUENCE [LARGE SCALE GENOMIC DNA]</scope>
    <source>
        <strain evidence="1">S2</strain>
        <tissue evidence="1">Leaf</tissue>
    </source>
</reference>
<protein>
    <submittedName>
        <fullName evidence="1">Uncharacterized protein</fullName>
    </submittedName>
</protein>
<accession>A0A5N5HUE2</accession>
<gene>
    <name evidence="1" type="ORF">D8674_008677</name>
</gene>
<proteinExistence type="predicted"/>
<dbReference type="AlphaFoldDB" id="A0A5N5HUE2"/>